<dbReference type="Proteomes" id="UP001358417">
    <property type="component" value="Unassembled WGS sequence"/>
</dbReference>
<feature type="domain" description="Major facilitator superfamily (MFS) profile" evidence="7">
    <location>
        <begin position="1"/>
        <end position="363"/>
    </location>
</feature>
<comment type="subcellular location">
    <subcellularLocation>
        <location evidence="1">Membrane</location>
        <topology evidence="1">Multi-pass membrane protein</topology>
    </subcellularLocation>
</comment>
<evidence type="ECO:0000256" key="3">
    <source>
        <dbReference type="ARBA" id="ARBA00022692"/>
    </source>
</evidence>
<protein>
    <recommendedName>
        <fullName evidence="7">Major facilitator superfamily (MFS) profile domain-containing protein</fullName>
    </recommendedName>
</protein>
<evidence type="ECO:0000313" key="9">
    <source>
        <dbReference type="Proteomes" id="UP001358417"/>
    </source>
</evidence>
<evidence type="ECO:0000259" key="7">
    <source>
        <dbReference type="PROSITE" id="PS50850"/>
    </source>
</evidence>
<evidence type="ECO:0000256" key="1">
    <source>
        <dbReference type="ARBA" id="ARBA00004141"/>
    </source>
</evidence>
<feature type="transmembrane region" description="Helical" evidence="6">
    <location>
        <begin position="268"/>
        <end position="290"/>
    </location>
</feature>
<dbReference type="InterPro" id="IPR020846">
    <property type="entry name" value="MFS_dom"/>
</dbReference>
<name>A0AAV9MRE1_9EURO</name>
<dbReference type="PROSITE" id="PS50850">
    <property type="entry name" value="MFS"/>
    <property type="match status" value="1"/>
</dbReference>
<feature type="transmembrane region" description="Helical" evidence="6">
    <location>
        <begin position="216"/>
        <end position="234"/>
    </location>
</feature>
<dbReference type="AlphaFoldDB" id="A0AAV9MRE1"/>
<organism evidence="8 9">
    <name type="scientific">Exophiala bonariae</name>
    <dbReference type="NCBI Taxonomy" id="1690606"/>
    <lineage>
        <taxon>Eukaryota</taxon>
        <taxon>Fungi</taxon>
        <taxon>Dikarya</taxon>
        <taxon>Ascomycota</taxon>
        <taxon>Pezizomycotina</taxon>
        <taxon>Eurotiomycetes</taxon>
        <taxon>Chaetothyriomycetidae</taxon>
        <taxon>Chaetothyriales</taxon>
        <taxon>Herpotrichiellaceae</taxon>
        <taxon>Exophiala</taxon>
    </lineage>
</organism>
<gene>
    <name evidence="8" type="ORF">LTR84_012005</name>
</gene>
<feature type="transmembrane region" description="Helical" evidence="6">
    <location>
        <begin position="302"/>
        <end position="323"/>
    </location>
</feature>
<dbReference type="EMBL" id="JAVRRD010000068">
    <property type="protein sequence ID" value="KAK5042916.1"/>
    <property type="molecule type" value="Genomic_DNA"/>
</dbReference>
<feature type="transmembrane region" description="Helical" evidence="6">
    <location>
        <begin position="37"/>
        <end position="58"/>
    </location>
</feature>
<dbReference type="GO" id="GO:0016020">
    <property type="term" value="C:membrane"/>
    <property type="evidence" value="ECO:0007669"/>
    <property type="project" value="UniProtKB-SubCell"/>
</dbReference>
<dbReference type="RefSeq" id="XP_064699807.1">
    <property type="nucleotide sequence ID" value="XM_064855531.1"/>
</dbReference>
<dbReference type="PANTHER" id="PTHR43791:SF38">
    <property type="entry name" value="MAJOR FACILITATOR SUPERFAMILY (MFS) PROFILE DOMAIN-CONTAINING PROTEIN"/>
    <property type="match status" value="1"/>
</dbReference>
<keyword evidence="9" id="KW-1185">Reference proteome</keyword>
<evidence type="ECO:0000313" key="8">
    <source>
        <dbReference type="EMBL" id="KAK5042916.1"/>
    </source>
</evidence>
<dbReference type="SUPFAM" id="SSF103473">
    <property type="entry name" value="MFS general substrate transporter"/>
    <property type="match status" value="1"/>
</dbReference>
<feature type="transmembrane region" description="Helical" evidence="6">
    <location>
        <begin position="175"/>
        <end position="196"/>
    </location>
</feature>
<feature type="transmembrane region" description="Helical" evidence="6">
    <location>
        <begin position="335"/>
        <end position="356"/>
    </location>
</feature>
<reference evidence="8 9" key="1">
    <citation type="submission" date="2023-08" db="EMBL/GenBank/DDBJ databases">
        <title>Black Yeasts Isolated from many extreme environments.</title>
        <authorList>
            <person name="Coleine C."/>
            <person name="Stajich J.E."/>
            <person name="Selbmann L."/>
        </authorList>
    </citation>
    <scope>NUCLEOTIDE SEQUENCE [LARGE SCALE GENOMIC DNA]</scope>
    <source>
        <strain evidence="8 9">CCFEE 5792</strain>
    </source>
</reference>
<keyword evidence="4 6" id="KW-1133">Transmembrane helix</keyword>
<evidence type="ECO:0000256" key="2">
    <source>
        <dbReference type="ARBA" id="ARBA00022448"/>
    </source>
</evidence>
<accession>A0AAV9MRE1</accession>
<evidence type="ECO:0000256" key="5">
    <source>
        <dbReference type="ARBA" id="ARBA00023136"/>
    </source>
</evidence>
<feature type="transmembrane region" description="Helical" evidence="6">
    <location>
        <begin position="106"/>
        <end position="127"/>
    </location>
</feature>
<dbReference type="GeneID" id="89980153"/>
<evidence type="ECO:0000256" key="6">
    <source>
        <dbReference type="SAM" id="Phobius"/>
    </source>
</evidence>
<comment type="caution">
    <text evidence="8">The sequence shown here is derived from an EMBL/GenBank/DDBJ whole genome shotgun (WGS) entry which is preliminary data.</text>
</comment>
<keyword evidence="2" id="KW-0813">Transport</keyword>
<evidence type="ECO:0000256" key="4">
    <source>
        <dbReference type="ARBA" id="ARBA00022989"/>
    </source>
</evidence>
<feature type="transmembrane region" description="Helical" evidence="6">
    <location>
        <begin position="241"/>
        <end position="262"/>
    </location>
</feature>
<dbReference type="GO" id="GO:0022857">
    <property type="term" value="F:transmembrane transporter activity"/>
    <property type="evidence" value="ECO:0007669"/>
    <property type="project" value="InterPro"/>
</dbReference>
<dbReference type="PANTHER" id="PTHR43791">
    <property type="entry name" value="PERMEASE-RELATED"/>
    <property type="match status" value="1"/>
</dbReference>
<keyword evidence="3 6" id="KW-0812">Transmembrane</keyword>
<feature type="transmembrane region" description="Helical" evidence="6">
    <location>
        <begin position="70"/>
        <end position="94"/>
    </location>
</feature>
<proteinExistence type="predicted"/>
<dbReference type="InterPro" id="IPR011701">
    <property type="entry name" value="MFS"/>
</dbReference>
<keyword evidence="5 6" id="KW-0472">Membrane</keyword>
<dbReference type="Pfam" id="PF07690">
    <property type="entry name" value="MFS_1"/>
    <property type="match status" value="1"/>
</dbReference>
<dbReference type="Gene3D" id="1.20.1250.20">
    <property type="entry name" value="MFS general substrate transporter like domains"/>
    <property type="match status" value="2"/>
</dbReference>
<dbReference type="InterPro" id="IPR036259">
    <property type="entry name" value="MFS_trans_sf"/>
</dbReference>
<sequence length="365" mass="39856">MILSRTRPSIYVSTLVVLWGAVAASMAAVQTPTQLILIRFVLGVFEAGFSPAVLFMISTWYRKSEHSKRFLCYLSAGILSGAFGGIIAGAISAGLDGTHGIAGWRWLFIVEGILTVSVGLMAPFFLLDYPTNCRKFTPAEREIACARLRADNISHTAENGRVGHWRTLWNCIMSWRIWLLAIPYMSVIGAFSFSYFYPMLVKGLGYTDVTAQFMTAPLYVVAFVVALPTAVLVDKAPAYRGLVCCGLLCFGSLFAGLAAGILAYTPRYVFLCFITAAVWTTSPVALGFASDILSNIDPEQRAVALALINSMANSATIYASLLYPSTDAPAYLKGFVTWTVLLAFGATLYVVAWVLFRRHPVRKIV</sequence>